<reference evidence="8 9" key="1">
    <citation type="journal article" date="2019" name="PLoS Negl. Trop. Dis.">
        <title>Revisiting the worldwide diversity of Leptospira species in the environment.</title>
        <authorList>
            <person name="Vincent A.T."/>
            <person name="Schiettekatte O."/>
            <person name="Bourhy P."/>
            <person name="Veyrier F.J."/>
            <person name="Picardeau M."/>
        </authorList>
    </citation>
    <scope>NUCLEOTIDE SEQUENCE [LARGE SCALE GENOMIC DNA]</scope>
    <source>
        <strain evidence="8 9">201702444</strain>
    </source>
</reference>
<evidence type="ECO:0000256" key="5">
    <source>
        <dbReference type="ARBA" id="ARBA00048200"/>
    </source>
</evidence>
<comment type="pathway">
    <text evidence="1 6">Carbohydrate biosynthesis; dTDP-L-rhamnose biosynthesis.</text>
</comment>
<keyword evidence="6" id="KW-0521">NADP</keyword>
<evidence type="ECO:0000313" key="9">
    <source>
        <dbReference type="Proteomes" id="UP000298429"/>
    </source>
</evidence>
<sequence length="295" mass="33441">MPMSQKTTLITGSEGLLGSSLVPFLKNLNYNVIRHSRSGSTEAIGDLVDKKIVWKVLDDHTPDFIINLAAATNVDECERKPNYAYLLNVRILENIVSWIQSKQSKTHLIHVSTDQVYDGKGPHLEDNVELTNYYSFSKYTGELVANAVSSTVLRTNFFGYSKNDIRRSFSDWIIESVDADKEITVFEDIRFSPLSLSTLVEMIHKVLLNPKKGIYNLGSSDGISKADFAYKLADILNKSKEKIRKGSIFDLNLKAYRPRDMTMNVSKFESDFDIRLPKVEDEILTLLQKGESFPQ</sequence>
<comment type="similarity">
    <text evidence="2 6">Belongs to the dTDP-4-dehydrorhamnose reductase family.</text>
</comment>
<dbReference type="AlphaFoldDB" id="A0A5F2B5D7"/>
<dbReference type="Proteomes" id="UP000298429">
    <property type="component" value="Unassembled WGS sequence"/>
</dbReference>
<name>A0A5F2B5D7_9LEPT</name>
<dbReference type="PANTHER" id="PTHR10491">
    <property type="entry name" value="DTDP-4-DEHYDRORHAMNOSE REDUCTASE"/>
    <property type="match status" value="1"/>
</dbReference>
<dbReference type="Gene3D" id="3.40.50.720">
    <property type="entry name" value="NAD(P)-binding Rossmann-like Domain"/>
    <property type="match status" value="1"/>
</dbReference>
<evidence type="ECO:0000313" key="8">
    <source>
        <dbReference type="EMBL" id="TGL98099.1"/>
    </source>
</evidence>
<dbReference type="EC" id="1.1.1.133" evidence="3 6"/>
<keyword evidence="6" id="KW-0560">Oxidoreductase</keyword>
<comment type="caution">
    <text evidence="8">The sequence shown here is derived from an EMBL/GenBank/DDBJ whole genome shotgun (WGS) entry which is preliminary data.</text>
</comment>
<evidence type="ECO:0000256" key="2">
    <source>
        <dbReference type="ARBA" id="ARBA00010944"/>
    </source>
</evidence>
<dbReference type="SUPFAM" id="SSF51735">
    <property type="entry name" value="NAD(P)-binding Rossmann-fold domains"/>
    <property type="match status" value="1"/>
</dbReference>
<gene>
    <name evidence="8" type="ORF">EHQ76_13795</name>
</gene>
<dbReference type="Gene3D" id="3.90.25.10">
    <property type="entry name" value="UDP-galactose 4-epimerase, domain 1"/>
    <property type="match status" value="1"/>
</dbReference>
<dbReference type="GO" id="GO:0008831">
    <property type="term" value="F:dTDP-4-dehydrorhamnose reductase activity"/>
    <property type="evidence" value="ECO:0007669"/>
    <property type="project" value="UniProtKB-EC"/>
</dbReference>
<feature type="domain" description="RmlD-like substrate binding" evidence="7">
    <location>
        <begin position="8"/>
        <end position="289"/>
    </location>
</feature>
<dbReference type="GO" id="GO:0048269">
    <property type="term" value="C:methionine adenosyltransferase complex"/>
    <property type="evidence" value="ECO:0007669"/>
    <property type="project" value="TreeGrafter"/>
</dbReference>
<evidence type="ECO:0000256" key="4">
    <source>
        <dbReference type="ARBA" id="ARBA00017099"/>
    </source>
</evidence>
<dbReference type="InterPro" id="IPR005913">
    <property type="entry name" value="dTDP_dehydrorham_reduct"/>
</dbReference>
<dbReference type="InterPro" id="IPR029903">
    <property type="entry name" value="RmlD-like-bd"/>
</dbReference>
<evidence type="ECO:0000259" key="7">
    <source>
        <dbReference type="Pfam" id="PF04321"/>
    </source>
</evidence>
<accession>A0A5F2B5D7</accession>
<dbReference type="PANTHER" id="PTHR10491:SF4">
    <property type="entry name" value="METHIONINE ADENOSYLTRANSFERASE 2 SUBUNIT BETA"/>
    <property type="match status" value="1"/>
</dbReference>
<dbReference type="GO" id="GO:0006556">
    <property type="term" value="P:S-adenosylmethionine biosynthetic process"/>
    <property type="evidence" value="ECO:0007669"/>
    <property type="project" value="TreeGrafter"/>
</dbReference>
<dbReference type="InterPro" id="IPR036291">
    <property type="entry name" value="NAD(P)-bd_dom_sf"/>
</dbReference>
<evidence type="ECO:0000256" key="6">
    <source>
        <dbReference type="RuleBase" id="RU364082"/>
    </source>
</evidence>
<dbReference type="GO" id="GO:0048270">
    <property type="term" value="F:methionine adenosyltransferase regulator activity"/>
    <property type="evidence" value="ECO:0007669"/>
    <property type="project" value="TreeGrafter"/>
</dbReference>
<protein>
    <recommendedName>
        <fullName evidence="4 6">dTDP-4-dehydrorhamnose reductase</fullName>
        <ecNumber evidence="3 6">1.1.1.133</ecNumber>
    </recommendedName>
</protein>
<evidence type="ECO:0000256" key="3">
    <source>
        <dbReference type="ARBA" id="ARBA00012929"/>
    </source>
</evidence>
<dbReference type="Pfam" id="PF04321">
    <property type="entry name" value="RmlD_sub_bind"/>
    <property type="match status" value="1"/>
</dbReference>
<dbReference type="CDD" id="cd05254">
    <property type="entry name" value="dTDP_HR_like_SDR_e"/>
    <property type="match status" value="1"/>
</dbReference>
<evidence type="ECO:0000256" key="1">
    <source>
        <dbReference type="ARBA" id="ARBA00004781"/>
    </source>
</evidence>
<comment type="catalytic activity">
    <reaction evidence="5">
        <text>dTDP-beta-L-rhamnose + NADP(+) = dTDP-4-dehydro-beta-L-rhamnose + NADPH + H(+)</text>
        <dbReference type="Rhea" id="RHEA:21796"/>
        <dbReference type="ChEBI" id="CHEBI:15378"/>
        <dbReference type="ChEBI" id="CHEBI:57510"/>
        <dbReference type="ChEBI" id="CHEBI:57783"/>
        <dbReference type="ChEBI" id="CHEBI:58349"/>
        <dbReference type="ChEBI" id="CHEBI:62830"/>
        <dbReference type="EC" id="1.1.1.133"/>
    </reaction>
</comment>
<proteinExistence type="inferred from homology"/>
<comment type="function">
    <text evidence="6">Catalyzes the reduction of dTDP-6-deoxy-L-lyxo-4-hexulose to yield dTDP-L-rhamnose.</text>
</comment>
<dbReference type="OrthoDB" id="9803892at2"/>
<organism evidence="8 9">
    <name type="scientific">Leptospira barantonii</name>
    <dbReference type="NCBI Taxonomy" id="2023184"/>
    <lineage>
        <taxon>Bacteria</taxon>
        <taxon>Pseudomonadati</taxon>
        <taxon>Spirochaetota</taxon>
        <taxon>Spirochaetia</taxon>
        <taxon>Leptospirales</taxon>
        <taxon>Leptospiraceae</taxon>
        <taxon>Leptospira</taxon>
    </lineage>
</organism>
<dbReference type="EMBL" id="RQGN01000071">
    <property type="protein sequence ID" value="TGL98099.1"/>
    <property type="molecule type" value="Genomic_DNA"/>
</dbReference>